<protein>
    <recommendedName>
        <fullName evidence="3">Tetratricopeptide repeat protein</fullName>
    </recommendedName>
</protein>
<keyword evidence="2" id="KW-1185">Reference proteome</keyword>
<name>A0ABW5FN38_9PSEU</name>
<evidence type="ECO:0000313" key="2">
    <source>
        <dbReference type="Proteomes" id="UP001597417"/>
    </source>
</evidence>
<accession>A0ABW5FN38</accession>
<proteinExistence type="predicted"/>
<dbReference type="InterPro" id="IPR011990">
    <property type="entry name" value="TPR-like_helical_dom_sf"/>
</dbReference>
<dbReference type="RefSeq" id="WP_378263253.1">
    <property type="nucleotide sequence ID" value="NZ_JBHUKR010000006.1"/>
</dbReference>
<organism evidence="1 2">
    <name type="scientific">Amycolatopsis pigmentata</name>
    <dbReference type="NCBI Taxonomy" id="450801"/>
    <lineage>
        <taxon>Bacteria</taxon>
        <taxon>Bacillati</taxon>
        <taxon>Actinomycetota</taxon>
        <taxon>Actinomycetes</taxon>
        <taxon>Pseudonocardiales</taxon>
        <taxon>Pseudonocardiaceae</taxon>
        <taxon>Amycolatopsis</taxon>
    </lineage>
</organism>
<dbReference type="Gene3D" id="1.25.40.10">
    <property type="entry name" value="Tetratricopeptide repeat domain"/>
    <property type="match status" value="1"/>
</dbReference>
<sequence>MVLSTVAKEVRRIRGRRLRGTLKPNWAAAETTLRRIAREREEELGIRNVEVLATKVSVDFALISQGKAKEALASTTALLPVLDERLGKHHPIVLREYYVHGLAYYQLAKFDEAVEALGHAHRGQLGALGIAHPETLRTQFEFAMALKLRGHNGDNERANVLLDEVVSQARSVIGNHDDLPWQAFTGATLARFQCRTLLRLAHRANHKHKW</sequence>
<gene>
    <name evidence="1" type="ORF">ACFSXZ_08930</name>
</gene>
<comment type="caution">
    <text evidence="1">The sequence shown here is derived from an EMBL/GenBank/DDBJ whole genome shotgun (WGS) entry which is preliminary data.</text>
</comment>
<evidence type="ECO:0000313" key="1">
    <source>
        <dbReference type="EMBL" id="MFD2416454.1"/>
    </source>
</evidence>
<reference evidence="2" key="1">
    <citation type="journal article" date="2019" name="Int. J. Syst. Evol. Microbiol.">
        <title>The Global Catalogue of Microorganisms (GCM) 10K type strain sequencing project: providing services to taxonomists for standard genome sequencing and annotation.</title>
        <authorList>
            <consortium name="The Broad Institute Genomics Platform"/>
            <consortium name="The Broad Institute Genome Sequencing Center for Infectious Disease"/>
            <person name="Wu L."/>
            <person name="Ma J."/>
        </authorList>
    </citation>
    <scope>NUCLEOTIDE SEQUENCE [LARGE SCALE GENOMIC DNA]</scope>
    <source>
        <strain evidence="2">CGMCC 4.7645</strain>
    </source>
</reference>
<dbReference type="SUPFAM" id="SSF48452">
    <property type="entry name" value="TPR-like"/>
    <property type="match status" value="1"/>
</dbReference>
<dbReference type="EMBL" id="JBHUKR010000006">
    <property type="protein sequence ID" value="MFD2416454.1"/>
    <property type="molecule type" value="Genomic_DNA"/>
</dbReference>
<dbReference type="Proteomes" id="UP001597417">
    <property type="component" value="Unassembled WGS sequence"/>
</dbReference>
<evidence type="ECO:0008006" key="3">
    <source>
        <dbReference type="Google" id="ProtNLM"/>
    </source>
</evidence>